<dbReference type="AlphaFoldDB" id="A0AA39PMA3"/>
<accession>A0AA39PMA3</accession>
<comment type="caution">
    <text evidence="1">The sequence shown here is derived from an EMBL/GenBank/DDBJ whole genome shotgun (WGS) entry which is preliminary data.</text>
</comment>
<evidence type="ECO:0000313" key="2">
    <source>
        <dbReference type="Proteomes" id="UP001175227"/>
    </source>
</evidence>
<protein>
    <submittedName>
        <fullName evidence="1">Uncharacterized protein</fullName>
    </submittedName>
</protein>
<gene>
    <name evidence="1" type="ORF">IW261DRAFT_1663717</name>
</gene>
<proteinExistence type="predicted"/>
<keyword evidence="2" id="KW-1185">Reference proteome</keyword>
<dbReference type="EMBL" id="JAUEPR010000004">
    <property type="protein sequence ID" value="KAK0486139.1"/>
    <property type="molecule type" value="Genomic_DNA"/>
</dbReference>
<evidence type="ECO:0000313" key="1">
    <source>
        <dbReference type="EMBL" id="KAK0486139.1"/>
    </source>
</evidence>
<name>A0AA39PMA3_9AGAR</name>
<reference evidence="1" key="1">
    <citation type="submission" date="2023-06" db="EMBL/GenBank/DDBJ databases">
        <authorList>
            <consortium name="Lawrence Berkeley National Laboratory"/>
            <person name="Ahrendt S."/>
            <person name="Sahu N."/>
            <person name="Indic B."/>
            <person name="Wong-Bajracharya J."/>
            <person name="Merenyi Z."/>
            <person name="Ke H.-M."/>
            <person name="Monk M."/>
            <person name="Kocsube S."/>
            <person name="Drula E."/>
            <person name="Lipzen A."/>
            <person name="Balint B."/>
            <person name="Henrissat B."/>
            <person name="Andreopoulos B."/>
            <person name="Martin F.M."/>
            <person name="Harder C.B."/>
            <person name="Rigling D."/>
            <person name="Ford K.L."/>
            <person name="Foster G.D."/>
            <person name="Pangilinan J."/>
            <person name="Papanicolaou A."/>
            <person name="Barry K."/>
            <person name="LaButti K."/>
            <person name="Viragh M."/>
            <person name="Koriabine M."/>
            <person name="Yan M."/>
            <person name="Riley R."/>
            <person name="Champramary S."/>
            <person name="Plett K.L."/>
            <person name="Tsai I.J."/>
            <person name="Slot J."/>
            <person name="Sipos G."/>
            <person name="Plett J."/>
            <person name="Nagy L.G."/>
            <person name="Grigoriev I.V."/>
        </authorList>
    </citation>
    <scope>NUCLEOTIDE SEQUENCE</scope>
    <source>
        <strain evidence="1">ICMP 16352</strain>
    </source>
</reference>
<organism evidence="1 2">
    <name type="scientific">Armillaria novae-zelandiae</name>
    <dbReference type="NCBI Taxonomy" id="153914"/>
    <lineage>
        <taxon>Eukaryota</taxon>
        <taxon>Fungi</taxon>
        <taxon>Dikarya</taxon>
        <taxon>Basidiomycota</taxon>
        <taxon>Agaricomycotina</taxon>
        <taxon>Agaricomycetes</taxon>
        <taxon>Agaricomycetidae</taxon>
        <taxon>Agaricales</taxon>
        <taxon>Marasmiineae</taxon>
        <taxon>Physalacriaceae</taxon>
        <taxon>Armillaria</taxon>
    </lineage>
</organism>
<sequence>MAVELSEIPVRCIFVAWISDDWHSSEQRIDPAKSSMIPVKRLVVPVLESLGVEKQKAYIAKEAGERVEDFGRVVTQAQWPTKSGTYPQGHRPPFPIAFSIMTYPFNDWWLPEVQGIPAVWSICHASINRVGWTMRSGGGRLEPMNRSGGEESERTWSWEEFLPWGATAKYLRARTGGDQNVKIIILCLAIKTNRDSSPT</sequence>
<dbReference type="Proteomes" id="UP001175227">
    <property type="component" value="Unassembled WGS sequence"/>
</dbReference>